<dbReference type="InterPro" id="IPR006101">
    <property type="entry name" value="Glyco_hydro_2"/>
</dbReference>
<dbReference type="PANTHER" id="PTHR42732:SF1">
    <property type="entry name" value="BETA-MANNOSIDASE"/>
    <property type="match status" value="1"/>
</dbReference>
<dbReference type="Pfam" id="PF02837">
    <property type="entry name" value="Glyco_hydro_2_N"/>
    <property type="match status" value="1"/>
</dbReference>
<gene>
    <name evidence="7" type="ORF">GV64_19445</name>
</gene>
<feature type="domain" description="Glycosyl hydrolases family 2 sugar binding" evidence="6">
    <location>
        <begin position="22"/>
        <end position="153"/>
    </location>
</feature>
<protein>
    <submittedName>
        <fullName evidence="7">Beta-galactosidase</fullName>
    </submittedName>
</protein>
<proteinExistence type="inferred from homology"/>
<dbReference type="InterPro" id="IPR006102">
    <property type="entry name" value="Ig-like_GH2"/>
</dbReference>
<dbReference type="Gene3D" id="2.60.120.260">
    <property type="entry name" value="Galactose-binding domain-like"/>
    <property type="match status" value="1"/>
</dbReference>
<reference evidence="7 8" key="1">
    <citation type="submission" date="2014-06" db="EMBL/GenBank/DDBJ databases">
        <title>Whole Genome Sequences of Three Symbiotic Endozoicomonas Bacteria.</title>
        <authorList>
            <person name="Neave M.J."/>
            <person name="Apprill A."/>
            <person name="Voolstra C.R."/>
        </authorList>
    </citation>
    <scope>NUCLEOTIDE SEQUENCE [LARGE SCALE GENOMIC DNA]</scope>
    <source>
        <strain evidence="7 8">DSM 22380</strain>
    </source>
</reference>
<dbReference type="InterPro" id="IPR017853">
    <property type="entry name" value="GH"/>
</dbReference>
<dbReference type="STRING" id="305900.GV64_19445"/>
<dbReference type="SUPFAM" id="SSF49303">
    <property type="entry name" value="beta-Galactosidase/glucuronidase domain"/>
    <property type="match status" value="1"/>
</dbReference>
<dbReference type="InterPro" id="IPR051913">
    <property type="entry name" value="GH2_Domain-Containing"/>
</dbReference>
<evidence type="ECO:0000256" key="3">
    <source>
        <dbReference type="ARBA" id="ARBA00023295"/>
    </source>
</evidence>
<keyword evidence="8" id="KW-1185">Reference proteome</keyword>
<keyword evidence="3" id="KW-0326">Glycosidase</keyword>
<dbReference type="eggNOG" id="COG3250">
    <property type="taxonomic scope" value="Bacteria"/>
</dbReference>
<organism evidence="7 8">
    <name type="scientific">Endozoicomonas elysicola</name>
    <dbReference type="NCBI Taxonomy" id="305900"/>
    <lineage>
        <taxon>Bacteria</taxon>
        <taxon>Pseudomonadati</taxon>
        <taxon>Pseudomonadota</taxon>
        <taxon>Gammaproteobacteria</taxon>
        <taxon>Oceanospirillales</taxon>
        <taxon>Endozoicomonadaceae</taxon>
        <taxon>Endozoicomonas</taxon>
    </lineage>
</organism>
<keyword evidence="2" id="KW-0378">Hydrolase</keyword>
<evidence type="ECO:0000259" key="4">
    <source>
        <dbReference type="Pfam" id="PF00703"/>
    </source>
</evidence>
<evidence type="ECO:0000259" key="6">
    <source>
        <dbReference type="Pfam" id="PF02837"/>
    </source>
</evidence>
<dbReference type="Gene3D" id="2.60.40.10">
    <property type="entry name" value="Immunoglobulins"/>
    <property type="match status" value="1"/>
</dbReference>
<evidence type="ECO:0000256" key="2">
    <source>
        <dbReference type="ARBA" id="ARBA00022801"/>
    </source>
</evidence>
<dbReference type="GO" id="GO:0005975">
    <property type="term" value="P:carbohydrate metabolic process"/>
    <property type="evidence" value="ECO:0007669"/>
    <property type="project" value="InterPro"/>
</dbReference>
<dbReference type="SUPFAM" id="SSF49785">
    <property type="entry name" value="Galactose-binding domain-like"/>
    <property type="match status" value="1"/>
</dbReference>
<sequence>MREVRHLNFDWKYSPEFRQEFVDSGFDDSKFEVVQIPHANTELPYNNFDEKRYQFESCYRKSLYVESELKSKPAILHFEGVMTYAKVFLNGHQVMEHKGGYTPFKADVSRFLKYGADNQLVVYVDSSERREIPPFGYVVDYLTYGGIYREVWLEFTEQVIVENCHVRTRNVLSPEKLLDLNLYLTNFAQRTSTVNLEFSVLKEDQPVLTFLETVDLTEDSHQQLNIQQIISGVELWDTENPNLYILDVKIKNHDRLIDQSSFRFGFRQVEFNNDGFFLNGNRLKIRGLNRHQSFPYVGYAMPKRVQQKDAEILKQELGLNTVRLSHYPQSNHFLDRCDELGLLVFDEIPGWQHIGEKGEWWDITLQHVEEMIKKDWNRPSIFIWGVRINESEDCDALYQETRRLAKSLDDTRPTGGVRCRKDSNLIEDVYTYNDFVHNGKTHGLDRPKDVIGYDAPYLVTEHNGHMFPTKQFDSQEHRLEHALRHLRVLDAMYGDDGIGGAIGWCMFDYNTHKDFGSGDRICYHGVMDMFRIPKYAAATYASQQNQTPYLKVLSNMRMGDYPGSELSDVHVFTNCDYIKLYKNDQYIETFYPAREQYPHVPNPPIIIDNFIGNLIEENESFSKSDCRLMKSLLIEVSRVGLEGLSLFSKLKMLYLLKKNRMKLSDGVALYGKYVGGWGDSATTFRIEGYRGSELVCTQSCQQSFEQRLDVQVDDVDLLEDETYDTTRFVIRCLDEGDNVLTYASDTLNIETEGPVDVIGPKSIALVGGGIAFWVRTTGVSGEAIVRIRNERFGVVEQRIQVSKQSQASIRHEKSEQAVCLE</sequence>
<dbReference type="PANTHER" id="PTHR42732">
    <property type="entry name" value="BETA-GALACTOSIDASE"/>
    <property type="match status" value="1"/>
</dbReference>
<feature type="domain" description="Glycoside hydrolase family 2 immunoglobulin-like beta-sandwich" evidence="4">
    <location>
        <begin position="175"/>
        <end position="267"/>
    </location>
</feature>
<dbReference type="InterPro" id="IPR013783">
    <property type="entry name" value="Ig-like_fold"/>
</dbReference>
<comment type="caution">
    <text evidence="7">The sequence shown here is derived from an EMBL/GenBank/DDBJ whole genome shotgun (WGS) entry which is preliminary data.</text>
</comment>
<dbReference type="GO" id="GO:0004553">
    <property type="term" value="F:hydrolase activity, hydrolyzing O-glycosyl compounds"/>
    <property type="evidence" value="ECO:0007669"/>
    <property type="project" value="InterPro"/>
</dbReference>
<dbReference type="InterPro" id="IPR006103">
    <property type="entry name" value="Glyco_hydro_2_cat"/>
</dbReference>
<dbReference type="InterPro" id="IPR023232">
    <property type="entry name" value="Glyco_hydro_2_AS"/>
</dbReference>
<name>A0A081KEN8_9GAMM</name>
<dbReference type="Gene3D" id="3.20.20.80">
    <property type="entry name" value="Glycosidases"/>
    <property type="match status" value="1"/>
</dbReference>
<dbReference type="Pfam" id="PF00703">
    <property type="entry name" value="Glyco_hydro_2"/>
    <property type="match status" value="1"/>
</dbReference>
<dbReference type="AlphaFoldDB" id="A0A081KEN8"/>
<feature type="domain" description="Glycoside hydrolase family 2 catalytic" evidence="5">
    <location>
        <begin position="269"/>
        <end position="430"/>
    </location>
</feature>
<dbReference type="InterPro" id="IPR006104">
    <property type="entry name" value="Glyco_hydro_2_N"/>
</dbReference>
<dbReference type="EMBL" id="JOJP01000001">
    <property type="protein sequence ID" value="KEI72614.1"/>
    <property type="molecule type" value="Genomic_DNA"/>
</dbReference>
<dbReference type="PRINTS" id="PR00132">
    <property type="entry name" value="GLHYDRLASE2"/>
</dbReference>
<dbReference type="RefSeq" id="WP_020581262.1">
    <property type="nucleotide sequence ID" value="NZ_JOJP01000001.1"/>
</dbReference>
<dbReference type="InterPro" id="IPR008979">
    <property type="entry name" value="Galactose-bd-like_sf"/>
</dbReference>
<dbReference type="Proteomes" id="UP000027997">
    <property type="component" value="Unassembled WGS sequence"/>
</dbReference>
<evidence type="ECO:0000313" key="7">
    <source>
        <dbReference type="EMBL" id="KEI72614.1"/>
    </source>
</evidence>
<evidence type="ECO:0000256" key="1">
    <source>
        <dbReference type="ARBA" id="ARBA00007401"/>
    </source>
</evidence>
<dbReference type="PROSITE" id="PS00608">
    <property type="entry name" value="GLYCOSYL_HYDROL_F2_2"/>
    <property type="match status" value="1"/>
</dbReference>
<dbReference type="SUPFAM" id="SSF51445">
    <property type="entry name" value="(Trans)glycosidases"/>
    <property type="match status" value="1"/>
</dbReference>
<accession>A0A081KEN8</accession>
<comment type="similarity">
    <text evidence="1">Belongs to the glycosyl hydrolase 2 family.</text>
</comment>
<evidence type="ECO:0000313" key="8">
    <source>
        <dbReference type="Proteomes" id="UP000027997"/>
    </source>
</evidence>
<dbReference type="Pfam" id="PF02836">
    <property type="entry name" value="Glyco_hydro_2_C"/>
    <property type="match status" value="1"/>
</dbReference>
<dbReference type="InterPro" id="IPR036156">
    <property type="entry name" value="Beta-gal/glucu_dom_sf"/>
</dbReference>
<evidence type="ECO:0000259" key="5">
    <source>
        <dbReference type="Pfam" id="PF02836"/>
    </source>
</evidence>